<evidence type="ECO:0000313" key="2">
    <source>
        <dbReference type="EMBL" id="KIJ93854.1"/>
    </source>
</evidence>
<dbReference type="Proteomes" id="UP000054477">
    <property type="component" value="Unassembled WGS sequence"/>
</dbReference>
<dbReference type="AlphaFoldDB" id="A0A0C9WJ05"/>
<protein>
    <submittedName>
        <fullName evidence="2">Uncharacterized protein</fullName>
    </submittedName>
</protein>
<feature type="region of interest" description="Disordered" evidence="1">
    <location>
        <begin position="159"/>
        <end position="180"/>
    </location>
</feature>
<evidence type="ECO:0000256" key="1">
    <source>
        <dbReference type="SAM" id="MobiDB-lite"/>
    </source>
</evidence>
<dbReference type="HOGENOM" id="CLU_1496453_0_0_1"/>
<gene>
    <name evidence="2" type="ORF">K443DRAFT_12573</name>
</gene>
<reference evidence="3" key="2">
    <citation type="submission" date="2015-01" db="EMBL/GenBank/DDBJ databases">
        <title>Evolutionary Origins and Diversification of the Mycorrhizal Mutualists.</title>
        <authorList>
            <consortium name="DOE Joint Genome Institute"/>
            <consortium name="Mycorrhizal Genomics Consortium"/>
            <person name="Kohler A."/>
            <person name="Kuo A."/>
            <person name="Nagy L.G."/>
            <person name="Floudas D."/>
            <person name="Copeland A."/>
            <person name="Barry K.W."/>
            <person name="Cichocki N."/>
            <person name="Veneault-Fourrey C."/>
            <person name="LaButti K."/>
            <person name="Lindquist E.A."/>
            <person name="Lipzen A."/>
            <person name="Lundell T."/>
            <person name="Morin E."/>
            <person name="Murat C."/>
            <person name="Riley R."/>
            <person name="Ohm R."/>
            <person name="Sun H."/>
            <person name="Tunlid A."/>
            <person name="Henrissat B."/>
            <person name="Grigoriev I.V."/>
            <person name="Hibbett D.S."/>
            <person name="Martin F."/>
        </authorList>
    </citation>
    <scope>NUCLEOTIDE SEQUENCE [LARGE SCALE GENOMIC DNA]</scope>
    <source>
        <strain evidence="3">LaAM-08-1</strain>
    </source>
</reference>
<accession>A0A0C9WJ05</accession>
<organism evidence="2 3">
    <name type="scientific">Laccaria amethystina LaAM-08-1</name>
    <dbReference type="NCBI Taxonomy" id="1095629"/>
    <lineage>
        <taxon>Eukaryota</taxon>
        <taxon>Fungi</taxon>
        <taxon>Dikarya</taxon>
        <taxon>Basidiomycota</taxon>
        <taxon>Agaricomycotina</taxon>
        <taxon>Agaricomycetes</taxon>
        <taxon>Agaricomycetidae</taxon>
        <taxon>Agaricales</taxon>
        <taxon>Agaricineae</taxon>
        <taxon>Hydnangiaceae</taxon>
        <taxon>Laccaria</taxon>
    </lineage>
</organism>
<keyword evidence="3" id="KW-1185">Reference proteome</keyword>
<proteinExistence type="predicted"/>
<evidence type="ECO:0000313" key="3">
    <source>
        <dbReference type="Proteomes" id="UP000054477"/>
    </source>
</evidence>
<reference evidence="2 3" key="1">
    <citation type="submission" date="2014-04" db="EMBL/GenBank/DDBJ databases">
        <authorList>
            <consortium name="DOE Joint Genome Institute"/>
            <person name="Kuo A."/>
            <person name="Kohler A."/>
            <person name="Nagy L.G."/>
            <person name="Floudas D."/>
            <person name="Copeland A."/>
            <person name="Barry K.W."/>
            <person name="Cichocki N."/>
            <person name="Veneault-Fourrey C."/>
            <person name="LaButti K."/>
            <person name="Lindquist E.A."/>
            <person name="Lipzen A."/>
            <person name="Lundell T."/>
            <person name="Morin E."/>
            <person name="Murat C."/>
            <person name="Sun H."/>
            <person name="Tunlid A."/>
            <person name="Henrissat B."/>
            <person name="Grigoriev I.V."/>
            <person name="Hibbett D.S."/>
            <person name="Martin F."/>
            <person name="Nordberg H.P."/>
            <person name="Cantor M.N."/>
            <person name="Hua S.X."/>
        </authorList>
    </citation>
    <scope>NUCLEOTIDE SEQUENCE [LARGE SCALE GENOMIC DNA]</scope>
    <source>
        <strain evidence="2 3">LaAM-08-1</strain>
    </source>
</reference>
<dbReference type="EMBL" id="KN838821">
    <property type="protein sequence ID" value="KIJ93854.1"/>
    <property type="molecule type" value="Genomic_DNA"/>
</dbReference>
<name>A0A0C9WJ05_9AGAR</name>
<sequence>MATPYSVSSHQGAYFAASPNKDLKSKRAIVFLTDGLADNLATKFECDVWVPDDNNGVCWHFHPDTYSAEPTFLTGRPLIPLDTMTLDRAGEKWSIWQWIKFVAVIGIPNLPAIFSSRPSVVDVLRLLPSPDNLAHASGKPDNAPQTLIDIDVSTESSIAEEKPVEGLGGPSARRTRLHLD</sequence>
<dbReference type="STRING" id="1095629.A0A0C9WJ05"/>